<protein>
    <submittedName>
        <fullName evidence="2">Uncharacterized protein</fullName>
    </submittedName>
</protein>
<name>A0ABQ7LCE6_BRACM</name>
<feature type="compositionally biased region" description="Basic residues" evidence="1">
    <location>
        <begin position="27"/>
        <end position="45"/>
    </location>
</feature>
<comment type="caution">
    <text evidence="2">The sequence shown here is derived from an EMBL/GenBank/DDBJ whole genome shotgun (WGS) entry which is preliminary data.</text>
</comment>
<gene>
    <name evidence="2" type="primary">A09g508010.1_BraROA</name>
    <name evidence="2" type="ORF">IGI04_035728</name>
</gene>
<feature type="region of interest" description="Disordered" evidence="1">
    <location>
        <begin position="1"/>
        <end position="68"/>
    </location>
</feature>
<keyword evidence="3" id="KW-1185">Reference proteome</keyword>
<proteinExistence type="predicted"/>
<feature type="region of interest" description="Disordered" evidence="1">
    <location>
        <begin position="82"/>
        <end position="121"/>
    </location>
</feature>
<feature type="compositionally biased region" description="Pro residues" evidence="1">
    <location>
        <begin position="1"/>
        <end position="10"/>
    </location>
</feature>
<evidence type="ECO:0000313" key="2">
    <source>
        <dbReference type="EMBL" id="KAG5384258.1"/>
    </source>
</evidence>
<reference evidence="2 3" key="1">
    <citation type="submission" date="2021-03" db="EMBL/GenBank/DDBJ databases">
        <authorList>
            <person name="King G.J."/>
            <person name="Bancroft I."/>
            <person name="Baten A."/>
            <person name="Bloomfield J."/>
            <person name="Borpatragohain P."/>
            <person name="He Z."/>
            <person name="Irish N."/>
            <person name="Irwin J."/>
            <person name="Liu K."/>
            <person name="Mauleon R.P."/>
            <person name="Moore J."/>
            <person name="Morris R."/>
            <person name="Ostergaard L."/>
            <person name="Wang B."/>
            <person name="Wells R."/>
        </authorList>
    </citation>
    <scope>NUCLEOTIDE SEQUENCE [LARGE SCALE GENOMIC DNA]</scope>
    <source>
        <strain evidence="2">R-o-18</strain>
        <tissue evidence="2">Leaf</tissue>
    </source>
</reference>
<evidence type="ECO:0000313" key="3">
    <source>
        <dbReference type="Proteomes" id="UP000823674"/>
    </source>
</evidence>
<organism evidence="2 3">
    <name type="scientific">Brassica rapa subsp. trilocularis</name>
    <dbReference type="NCBI Taxonomy" id="1813537"/>
    <lineage>
        <taxon>Eukaryota</taxon>
        <taxon>Viridiplantae</taxon>
        <taxon>Streptophyta</taxon>
        <taxon>Embryophyta</taxon>
        <taxon>Tracheophyta</taxon>
        <taxon>Spermatophyta</taxon>
        <taxon>Magnoliopsida</taxon>
        <taxon>eudicotyledons</taxon>
        <taxon>Gunneridae</taxon>
        <taxon>Pentapetalae</taxon>
        <taxon>rosids</taxon>
        <taxon>malvids</taxon>
        <taxon>Brassicales</taxon>
        <taxon>Brassicaceae</taxon>
        <taxon>Brassiceae</taxon>
        <taxon>Brassica</taxon>
    </lineage>
</organism>
<feature type="compositionally biased region" description="Basic and acidic residues" evidence="1">
    <location>
        <begin position="46"/>
        <end position="64"/>
    </location>
</feature>
<evidence type="ECO:0000256" key="1">
    <source>
        <dbReference type="SAM" id="MobiDB-lite"/>
    </source>
</evidence>
<accession>A0ABQ7LCE6</accession>
<dbReference type="EMBL" id="JADBGQ010000008">
    <property type="protein sequence ID" value="KAG5384258.1"/>
    <property type="molecule type" value="Genomic_DNA"/>
</dbReference>
<dbReference type="Proteomes" id="UP000823674">
    <property type="component" value="Chromosome A09"/>
</dbReference>
<sequence length="317" mass="35745">MEQPDLPPEPPRLETSSSSFPPFTAARNRRKTVMQRIRRHRPRRNRSSDEAVRASRSYDDRARGLDAPPPEIVSAVVHHRPPPQLRRCRKSPPWSPLANFPVRRRRPPPSRPVTDTGKPVGYIKSISGQGLTGLTFDQRVDFSANLDQFQTDFCMPDCMRGYGQSVDRLDRSLVWSIKRLRAVTPSTLSELLFGLALSGSMDYGVASHTSLSDSPIAHPSLFPFSGFSPDVQQLGDVKVRQFSQELSVSSVIFEVIQEWICDVSATSPLQAIVPRVLLWRLCDVRYEPLLALCGRWSYIWYVASCGSVDRSEMCQFG</sequence>